<organism evidence="7 8">
    <name type="scientific">Xiphophorus couchianus</name>
    <name type="common">Monterrey platyfish</name>
    <dbReference type="NCBI Taxonomy" id="32473"/>
    <lineage>
        <taxon>Eukaryota</taxon>
        <taxon>Metazoa</taxon>
        <taxon>Chordata</taxon>
        <taxon>Craniata</taxon>
        <taxon>Vertebrata</taxon>
        <taxon>Euteleostomi</taxon>
        <taxon>Actinopterygii</taxon>
        <taxon>Neopterygii</taxon>
        <taxon>Teleostei</taxon>
        <taxon>Neoteleostei</taxon>
        <taxon>Acanthomorphata</taxon>
        <taxon>Ovalentaria</taxon>
        <taxon>Atherinomorphae</taxon>
        <taxon>Cyprinodontiformes</taxon>
        <taxon>Poeciliidae</taxon>
        <taxon>Poeciliinae</taxon>
        <taxon>Xiphophorus</taxon>
    </lineage>
</organism>
<feature type="domain" description="CUB" evidence="5">
    <location>
        <begin position="30"/>
        <end position="99"/>
    </location>
</feature>
<dbReference type="Gene3D" id="2.60.120.290">
    <property type="entry name" value="Spermadhesin, CUB domain"/>
    <property type="match status" value="2"/>
</dbReference>
<name>A0A3B5N0H2_9TELE</name>
<evidence type="ECO:0000259" key="5">
    <source>
        <dbReference type="PROSITE" id="PS01180"/>
    </source>
</evidence>
<dbReference type="STRING" id="32473.ENSXCOP00000026625"/>
<feature type="transmembrane region" description="Helical" evidence="4">
    <location>
        <begin position="112"/>
        <end position="130"/>
    </location>
</feature>
<dbReference type="SMART" id="SM00042">
    <property type="entry name" value="CUB"/>
    <property type="match status" value="2"/>
</dbReference>
<reference evidence="7" key="1">
    <citation type="submission" date="2025-08" db="UniProtKB">
        <authorList>
            <consortium name="Ensembl"/>
        </authorList>
    </citation>
    <scope>IDENTIFICATION</scope>
</reference>
<dbReference type="CDD" id="cd00033">
    <property type="entry name" value="CCP"/>
    <property type="match status" value="1"/>
</dbReference>
<dbReference type="InterPro" id="IPR000859">
    <property type="entry name" value="CUB_dom"/>
</dbReference>
<sequence>VIKKNGTNFWQINFLQTGEPPPQFQVIFPCMSNFTAPSGTVLSPDYPEGYGNNMNCVWLIQSDPGSRIHLAFNDFDLEAPYDSLTVKDGETNDAPVIGRHLSNIHTPCTQSLTLIFVIALFLFLFFLLPFPTLSLSLFSPGSVATACRDPGVPMNGTRSGDGREPGDSVSFQCDPGYELQGDDKITCIQVDNRYYWQPSPYILHCVLIAAPCGGNLTGSNGFILSPNYPHPYPHSKDCDWLIAVNSDYVLSLAFISFNIEPNYDFLYIYDGPDSNSPLIGSFQDSKLPERIESSSNTMLLAFRSDGSVSYTGFHLEYKGKIRHYLSRGLYKQIKEVQITLP</sequence>
<evidence type="ECO:0000256" key="1">
    <source>
        <dbReference type="ARBA" id="ARBA00022825"/>
    </source>
</evidence>
<dbReference type="InterPro" id="IPR035914">
    <property type="entry name" value="Sperma_CUB_dom_sf"/>
</dbReference>
<protein>
    <recommendedName>
        <fullName evidence="9">CUB and Sushi multiple domains 3a</fullName>
    </recommendedName>
</protein>
<keyword evidence="3" id="KW-0768">Sushi</keyword>
<dbReference type="Proteomes" id="UP000261380">
    <property type="component" value="Unplaced"/>
</dbReference>
<keyword evidence="1" id="KW-0720">Serine protease</keyword>
<keyword evidence="4" id="KW-0472">Membrane</keyword>
<evidence type="ECO:0000256" key="4">
    <source>
        <dbReference type="SAM" id="Phobius"/>
    </source>
</evidence>
<evidence type="ECO:0000313" key="8">
    <source>
        <dbReference type="Proteomes" id="UP000261380"/>
    </source>
</evidence>
<keyword evidence="1" id="KW-0378">Hydrolase</keyword>
<evidence type="ECO:0000259" key="6">
    <source>
        <dbReference type="PROSITE" id="PS50923"/>
    </source>
</evidence>
<dbReference type="InterPro" id="IPR035976">
    <property type="entry name" value="Sushi/SCR/CCP_sf"/>
</dbReference>
<keyword evidence="4" id="KW-0812">Transmembrane</keyword>
<dbReference type="GeneTree" id="ENSGT00940000155549"/>
<dbReference type="CDD" id="cd00041">
    <property type="entry name" value="CUB"/>
    <property type="match status" value="2"/>
</dbReference>
<evidence type="ECO:0000256" key="3">
    <source>
        <dbReference type="PROSITE-ProRule" id="PRU00302"/>
    </source>
</evidence>
<dbReference type="PANTHER" id="PTHR24255:SF37">
    <property type="entry name" value="CUB AND SUSHI MULTIPLE DOMAINS 3"/>
    <property type="match status" value="1"/>
</dbReference>
<dbReference type="FunFam" id="2.10.70.10:FF:000002">
    <property type="entry name" value="CUB and Sushi multiple domains 3"/>
    <property type="match status" value="1"/>
</dbReference>
<dbReference type="SUPFAM" id="SSF49854">
    <property type="entry name" value="Spermadhesin, CUB domain"/>
    <property type="match status" value="2"/>
</dbReference>
<dbReference type="PROSITE" id="PS50923">
    <property type="entry name" value="SUSHI"/>
    <property type="match status" value="1"/>
</dbReference>
<feature type="domain" description="CUB" evidence="5">
    <location>
        <begin position="212"/>
        <end position="320"/>
    </location>
</feature>
<evidence type="ECO:0008006" key="9">
    <source>
        <dbReference type="Google" id="ProtNLM"/>
    </source>
</evidence>
<dbReference type="Gene3D" id="2.10.70.10">
    <property type="entry name" value="Complement Module, domain 1"/>
    <property type="match status" value="1"/>
</dbReference>
<comment type="caution">
    <text evidence="3">Lacks conserved residue(s) required for the propagation of feature annotation.</text>
</comment>
<dbReference type="GO" id="GO:0005615">
    <property type="term" value="C:extracellular space"/>
    <property type="evidence" value="ECO:0007669"/>
    <property type="project" value="TreeGrafter"/>
</dbReference>
<keyword evidence="8" id="KW-1185">Reference proteome</keyword>
<dbReference type="AlphaFoldDB" id="A0A3B5N0H2"/>
<accession>A0A3B5N0H2</accession>
<dbReference type="PANTHER" id="PTHR24255">
    <property type="entry name" value="COMPLEMENT COMPONENT 1, S SUBCOMPONENT-RELATED"/>
    <property type="match status" value="1"/>
</dbReference>
<dbReference type="GO" id="GO:0004252">
    <property type="term" value="F:serine-type endopeptidase activity"/>
    <property type="evidence" value="ECO:0007669"/>
    <property type="project" value="TreeGrafter"/>
</dbReference>
<dbReference type="PROSITE" id="PS01180">
    <property type="entry name" value="CUB"/>
    <property type="match status" value="2"/>
</dbReference>
<dbReference type="SMART" id="SM00032">
    <property type="entry name" value="CCP"/>
    <property type="match status" value="1"/>
</dbReference>
<reference evidence="7" key="2">
    <citation type="submission" date="2025-09" db="UniProtKB">
        <authorList>
            <consortium name="Ensembl"/>
        </authorList>
    </citation>
    <scope>IDENTIFICATION</scope>
</reference>
<dbReference type="FunFam" id="2.60.120.290:FF:000001">
    <property type="entry name" value="CUB and sushi domain-containing protein 3 isoform X1"/>
    <property type="match status" value="1"/>
</dbReference>
<dbReference type="InterPro" id="IPR000436">
    <property type="entry name" value="Sushi_SCR_CCP_dom"/>
</dbReference>
<dbReference type="Ensembl" id="ENSXCOT00000026949.1">
    <property type="protein sequence ID" value="ENSXCOP00000026625.1"/>
    <property type="gene ID" value="ENSXCOG00000019881.1"/>
</dbReference>
<keyword evidence="1" id="KW-0645">Protease</keyword>
<dbReference type="Pfam" id="PF00084">
    <property type="entry name" value="Sushi"/>
    <property type="match status" value="1"/>
</dbReference>
<evidence type="ECO:0000256" key="2">
    <source>
        <dbReference type="ARBA" id="ARBA00023157"/>
    </source>
</evidence>
<dbReference type="Pfam" id="PF00431">
    <property type="entry name" value="CUB"/>
    <property type="match status" value="2"/>
</dbReference>
<proteinExistence type="predicted"/>
<evidence type="ECO:0000313" key="7">
    <source>
        <dbReference type="Ensembl" id="ENSXCOP00000026625.1"/>
    </source>
</evidence>
<dbReference type="SUPFAM" id="SSF57535">
    <property type="entry name" value="Complement control module/SCR domain"/>
    <property type="match status" value="1"/>
</dbReference>
<feature type="domain" description="Sushi" evidence="6">
    <location>
        <begin position="145"/>
        <end position="207"/>
    </location>
</feature>
<keyword evidence="4" id="KW-1133">Transmembrane helix</keyword>
<keyword evidence="2" id="KW-1015">Disulfide bond</keyword>